<comment type="caution">
    <text evidence="1">The sequence shown here is derived from an EMBL/GenBank/DDBJ whole genome shotgun (WGS) entry which is preliminary data.</text>
</comment>
<name>A0ABD2NSK7_9CUCU</name>
<evidence type="ECO:0000313" key="2">
    <source>
        <dbReference type="Proteomes" id="UP001516400"/>
    </source>
</evidence>
<evidence type="ECO:0000313" key="1">
    <source>
        <dbReference type="EMBL" id="KAL3281609.1"/>
    </source>
</evidence>
<gene>
    <name evidence="1" type="ORF">HHI36_004815</name>
</gene>
<sequence>MLERIIKIQDFLCLSAFKHKISQLSSEEWLQLKKMVTVLKPFKEITQNMSDSNTSISSINPPMHTLHTEHSKQDTNEKIESIMKCTIDQSNSRFVDLQSNNFFTIATYLDPRY</sequence>
<protein>
    <submittedName>
        <fullName evidence="1">Uncharacterized protein</fullName>
    </submittedName>
</protein>
<dbReference type="SUPFAM" id="SSF53098">
    <property type="entry name" value="Ribonuclease H-like"/>
    <property type="match status" value="1"/>
</dbReference>
<dbReference type="EMBL" id="JABFTP020000144">
    <property type="protein sequence ID" value="KAL3281609.1"/>
    <property type="molecule type" value="Genomic_DNA"/>
</dbReference>
<dbReference type="Proteomes" id="UP001516400">
    <property type="component" value="Unassembled WGS sequence"/>
</dbReference>
<dbReference type="AlphaFoldDB" id="A0ABD2NSK7"/>
<organism evidence="1 2">
    <name type="scientific">Cryptolaemus montrouzieri</name>
    <dbReference type="NCBI Taxonomy" id="559131"/>
    <lineage>
        <taxon>Eukaryota</taxon>
        <taxon>Metazoa</taxon>
        <taxon>Ecdysozoa</taxon>
        <taxon>Arthropoda</taxon>
        <taxon>Hexapoda</taxon>
        <taxon>Insecta</taxon>
        <taxon>Pterygota</taxon>
        <taxon>Neoptera</taxon>
        <taxon>Endopterygota</taxon>
        <taxon>Coleoptera</taxon>
        <taxon>Polyphaga</taxon>
        <taxon>Cucujiformia</taxon>
        <taxon>Coccinelloidea</taxon>
        <taxon>Coccinellidae</taxon>
        <taxon>Scymninae</taxon>
        <taxon>Scymnini</taxon>
        <taxon>Cryptolaemus</taxon>
    </lineage>
</organism>
<accession>A0ABD2NSK7</accession>
<dbReference type="InterPro" id="IPR012337">
    <property type="entry name" value="RNaseH-like_sf"/>
</dbReference>
<reference evidence="1 2" key="1">
    <citation type="journal article" date="2021" name="BMC Biol.">
        <title>Horizontally acquired antibacterial genes associated with adaptive radiation of ladybird beetles.</title>
        <authorList>
            <person name="Li H.S."/>
            <person name="Tang X.F."/>
            <person name="Huang Y.H."/>
            <person name="Xu Z.Y."/>
            <person name="Chen M.L."/>
            <person name="Du X.Y."/>
            <person name="Qiu B.Y."/>
            <person name="Chen P.T."/>
            <person name="Zhang W."/>
            <person name="Slipinski A."/>
            <person name="Escalona H.E."/>
            <person name="Waterhouse R.M."/>
            <person name="Zwick A."/>
            <person name="Pang H."/>
        </authorList>
    </citation>
    <scope>NUCLEOTIDE SEQUENCE [LARGE SCALE GENOMIC DNA]</scope>
    <source>
        <strain evidence="1">SYSU2018</strain>
    </source>
</reference>
<proteinExistence type="predicted"/>
<keyword evidence="2" id="KW-1185">Reference proteome</keyword>